<dbReference type="Gene3D" id="3.20.20.140">
    <property type="entry name" value="Metal-dependent hydrolases"/>
    <property type="match status" value="1"/>
</dbReference>
<dbReference type="Gene3D" id="3.10.310.70">
    <property type="match status" value="1"/>
</dbReference>
<dbReference type="CDD" id="cd01300">
    <property type="entry name" value="YtcJ_like"/>
    <property type="match status" value="1"/>
</dbReference>
<dbReference type="InterPro" id="IPR013108">
    <property type="entry name" value="Amidohydro_3"/>
</dbReference>
<name>A0ABV8UV01_9BACL</name>
<gene>
    <name evidence="2" type="ORF">ACFO0S_06045</name>
</gene>
<dbReference type="InterPro" id="IPR033932">
    <property type="entry name" value="YtcJ-like"/>
</dbReference>
<evidence type="ECO:0000313" key="3">
    <source>
        <dbReference type="Proteomes" id="UP001595733"/>
    </source>
</evidence>
<dbReference type="SUPFAM" id="SSF51338">
    <property type="entry name" value="Composite domain of metallo-dependent hydrolases"/>
    <property type="match status" value="1"/>
</dbReference>
<dbReference type="PANTHER" id="PTHR22642:SF2">
    <property type="entry name" value="PROTEIN LONG AFTER FAR-RED 3"/>
    <property type="match status" value="1"/>
</dbReference>
<dbReference type="InterPro" id="IPR032466">
    <property type="entry name" value="Metal_Hydrolase"/>
</dbReference>
<keyword evidence="2" id="KW-0378">Hydrolase</keyword>
<reference evidence="3" key="1">
    <citation type="journal article" date="2019" name="Int. J. Syst. Evol. Microbiol.">
        <title>The Global Catalogue of Microorganisms (GCM) 10K type strain sequencing project: providing services to taxonomists for standard genome sequencing and annotation.</title>
        <authorList>
            <consortium name="The Broad Institute Genomics Platform"/>
            <consortium name="The Broad Institute Genome Sequencing Center for Infectious Disease"/>
            <person name="Wu L."/>
            <person name="Ma J."/>
        </authorList>
    </citation>
    <scope>NUCLEOTIDE SEQUENCE [LARGE SCALE GENOMIC DNA]</scope>
    <source>
        <strain evidence="3">CCUG 50353</strain>
    </source>
</reference>
<dbReference type="SUPFAM" id="SSF51556">
    <property type="entry name" value="Metallo-dependent hydrolases"/>
    <property type="match status" value="1"/>
</dbReference>
<proteinExistence type="predicted"/>
<keyword evidence="3" id="KW-1185">Reference proteome</keyword>
<dbReference type="Pfam" id="PF07969">
    <property type="entry name" value="Amidohydro_3"/>
    <property type="match status" value="1"/>
</dbReference>
<dbReference type="RefSeq" id="WP_378140912.1">
    <property type="nucleotide sequence ID" value="NZ_JBHSEF010000011.1"/>
</dbReference>
<protein>
    <submittedName>
        <fullName evidence="2">Amidohydrolase</fullName>
        <ecNumber evidence="2">3.5.-.-</ecNumber>
    </submittedName>
</protein>
<dbReference type="EMBL" id="JBHSEF010000011">
    <property type="protein sequence ID" value="MFC4354642.1"/>
    <property type="molecule type" value="Genomic_DNA"/>
</dbReference>
<dbReference type="Gene3D" id="2.30.40.10">
    <property type="entry name" value="Urease, subunit C, domain 1"/>
    <property type="match status" value="1"/>
</dbReference>
<organism evidence="2 3">
    <name type="scientific">Chryseomicrobium palamuruense</name>
    <dbReference type="NCBI Taxonomy" id="682973"/>
    <lineage>
        <taxon>Bacteria</taxon>
        <taxon>Bacillati</taxon>
        <taxon>Bacillota</taxon>
        <taxon>Bacilli</taxon>
        <taxon>Bacillales</taxon>
        <taxon>Caryophanaceae</taxon>
        <taxon>Chryseomicrobium</taxon>
    </lineage>
</organism>
<dbReference type="Proteomes" id="UP001595733">
    <property type="component" value="Unassembled WGS sequence"/>
</dbReference>
<dbReference type="EC" id="3.5.-.-" evidence="2"/>
<sequence>MKTLFSNARFVTMTAEGHEVEAVIVEDGKIIETGRFNDLKELADEQVSLEGKVVYPGFIDSHMHLIGHGQKISSVDLSGFTSIREILEVIHQAEPVSGWIVLEGWNDNQLMEGRAITRQDIDTVCSDYPVVLKRICRHVVAVNSKALELAGIGEDTHDVSGGVIGRTDHGELNGLFYDEAQALIIEHIPELSQDDLVDIIHTSIKDLHRMGLTGAHSEDMAYYGPYTNPLGAYRKAIDSNFRVHLLRHHHVFKDMVHESGGAFISLGNMKIFMDGSLGGHTAWLSKPYTDEPSLSGVAVHTEEQLIALTKVARTYQTGIAVHVIGDQATKVVLDVIEKHPPQNGVIDRLIHVNVLSKELIDRMKELSIMADIQPMFVPSDFPWVTDRLGKDRLTYSYAWKTLLEEGIVLAGGSDAPIENADPLLGMNAAMNNPYVPDQELTAFETISLYTTGAAAIAKEDHLYGKIASGFCADFTVVSDEITKESISHCQIEATIVNGNVVYQKEEGHV</sequence>
<comment type="caution">
    <text evidence="2">The sequence shown here is derived from an EMBL/GenBank/DDBJ whole genome shotgun (WGS) entry which is preliminary data.</text>
</comment>
<dbReference type="PANTHER" id="PTHR22642">
    <property type="entry name" value="IMIDAZOLONEPROPIONASE"/>
    <property type="match status" value="1"/>
</dbReference>
<feature type="domain" description="Amidohydrolase 3" evidence="1">
    <location>
        <begin position="47"/>
        <end position="502"/>
    </location>
</feature>
<evidence type="ECO:0000313" key="2">
    <source>
        <dbReference type="EMBL" id="MFC4354642.1"/>
    </source>
</evidence>
<dbReference type="InterPro" id="IPR011059">
    <property type="entry name" value="Metal-dep_hydrolase_composite"/>
</dbReference>
<evidence type="ECO:0000259" key="1">
    <source>
        <dbReference type="Pfam" id="PF07969"/>
    </source>
</evidence>
<accession>A0ABV8UV01</accession>
<dbReference type="GO" id="GO:0016787">
    <property type="term" value="F:hydrolase activity"/>
    <property type="evidence" value="ECO:0007669"/>
    <property type="project" value="UniProtKB-KW"/>
</dbReference>